<gene>
    <name evidence="1" type="ORF">TH53_15550</name>
</gene>
<protein>
    <submittedName>
        <fullName evidence="1">Uncharacterized protein</fullName>
    </submittedName>
</protein>
<comment type="caution">
    <text evidence="1">The sequence shown here is derived from an EMBL/GenBank/DDBJ whole genome shotgun (WGS) entry which is preliminary data.</text>
</comment>
<dbReference type="Proteomes" id="UP000032049">
    <property type="component" value="Unassembled WGS sequence"/>
</dbReference>
<dbReference type="STRING" id="1503925.TH53_15550"/>
<dbReference type="AlphaFoldDB" id="A0A0D0GGJ4"/>
<organism evidence="1 2">
    <name type="scientific">Pedobacter lusitanus</name>
    <dbReference type="NCBI Taxonomy" id="1503925"/>
    <lineage>
        <taxon>Bacteria</taxon>
        <taxon>Pseudomonadati</taxon>
        <taxon>Bacteroidota</taxon>
        <taxon>Sphingobacteriia</taxon>
        <taxon>Sphingobacteriales</taxon>
        <taxon>Sphingobacteriaceae</taxon>
        <taxon>Pedobacter</taxon>
    </lineage>
</organism>
<dbReference type="RefSeq" id="WP_041883231.1">
    <property type="nucleotide sequence ID" value="NZ_CP157278.1"/>
</dbReference>
<evidence type="ECO:0000313" key="2">
    <source>
        <dbReference type="Proteomes" id="UP000032049"/>
    </source>
</evidence>
<dbReference type="OrthoDB" id="765218at2"/>
<dbReference type="EMBL" id="JXRA01000065">
    <property type="protein sequence ID" value="KIO76362.1"/>
    <property type="molecule type" value="Genomic_DNA"/>
</dbReference>
<proteinExistence type="predicted"/>
<sequence>MNLIDFTLPEIVFLEPSEHLENELESRTVIQHTASHTIMEVIAADEVEGLNFKAGTKTYEFEYLNLYGLVENHLFAVHFTLEEGDMTDIFKQCADWYRAYLSWEDRNILEDEE</sequence>
<evidence type="ECO:0000313" key="1">
    <source>
        <dbReference type="EMBL" id="KIO76362.1"/>
    </source>
</evidence>
<name>A0A0D0GGJ4_9SPHI</name>
<reference evidence="1 2" key="1">
    <citation type="submission" date="2015-01" db="EMBL/GenBank/DDBJ databases">
        <title>Draft genome sequence of Pedobacter sp. NL19 isolated from sludge of an effluent treatment pond in an abandoned uranium mine.</title>
        <authorList>
            <person name="Santos T."/>
            <person name="Caetano T."/>
            <person name="Covas C."/>
            <person name="Cruz A."/>
            <person name="Mendo S."/>
        </authorList>
    </citation>
    <scope>NUCLEOTIDE SEQUENCE [LARGE SCALE GENOMIC DNA]</scope>
    <source>
        <strain evidence="1 2">NL19</strain>
    </source>
</reference>
<accession>A0A0D0GGJ4</accession>
<keyword evidence="2" id="KW-1185">Reference proteome</keyword>